<dbReference type="InterPro" id="IPR027623">
    <property type="entry name" value="AmmeMemoSam_A"/>
</dbReference>
<evidence type="ECO:0000259" key="1">
    <source>
        <dbReference type="PROSITE" id="PS51112"/>
    </source>
</evidence>
<dbReference type="CDD" id="cd07951">
    <property type="entry name" value="ED_3B_N_AMMECR1"/>
    <property type="match status" value="1"/>
</dbReference>
<dbReference type="NCBIfam" id="TIGR00296">
    <property type="entry name" value="TIGR00296 family protein"/>
    <property type="match status" value="1"/>
</dbReference>
<dbReference type="RefSeq" id="WP_103732802.1">
    <property type="nucleotide sequence ID" value="NZ_AP031413.1"/>
</dbReference>
<dbReference type="Proteomes" id="UP001600941">
    <property type="component" value="Unassembled WGS sequence"/>
</dbReference>
<dbReference type="PANTHER" id="PTHR13016:SF0">
    <property type="entry name" value="AMME SYNDROME CANDIDATE GENE 1 PROTEIN"/>
    <property type="match status" value="1"/>
</dbReference>
<dbReference type="InterPro" id="IPR004183">
    <property type="entry name" value="Xdiol_dOase_suB"/>
</dbReference>
<organism evidence="2 3">
    <name type="scientific">Blautia parvula</name>
    <dbReference type="NCBI Taxonomy" id="2877527"/>
    <lineage>
        <taxon>Bacteria</taxon>
        <taxon>Bacillati</taxon>
        <taxon>Bacillota</taxon>
        <taxon>Clostridia</taxon>
        <taxon>Lachnospirales</taxon>
        <taxon>Lachnospiraceae</taxon>
        <taxon>Blautia</taxon>
    </lineage>
</organism>
<comment type="caution">
    <text evidence="2">The sequence shown here is derived from an EMBL/GenBank/DDBJ whole genome shotgun (WGS) entry which is preliminary data.</text>
</comment>
<proteinExistence type="predicted"/>
<dbReference type="NCBIfam" id="TIGR04335">
    <property type="entry name" value="AmmeMemoSam_A"/>
    <property type="match status" value="1"/>
</dbReference>
<dbReference type="Gene3D" id="3.30.700.20">
    <property type="entry name" value="Hypothetical protein ph0010, domain 1"/>
    <property type="match status" value="1"/>
</dbReference>
<evidence type="ECO:0000313" key="2">
    <source>
        <dbReference type="EMBL" id="GAA6499882.1"/>
    </source>
</evidence>
<gene>
    <name evidence="2" type="primary">amrA</name>
    <name evidence="2" type="ORF">K340107D12_26980</name>
</gene>
<dbReference type="SUPFAM" id="SSF143447">
    <property type="entry name" value="AMMECR1-like"/>
    <property type="match status" value="1"/>
</dbReference>
<evidence type="ECO:0000313" key="3">
    <source>
        <dbReference type="Proteomes" id="UP001600941"/>
    </source>
</evidence>
<dbReference type="PANTHER" id="PTHR13016">
    <property type="entry name" value="AMMECR1 HOMOLOG"/>
    <property type="match status" value="1"/>
</dbReference>
<dbReference type="InterPro" id="IPR027485">
    <property type="entry name" value="AMMECR1_N"/>
</dbReference>
<dbReference type="InterPro" id="IPR002733">
    <property type="entry name" value="AMMECR1_domain"/>
</dbReference>
<dbReference type="PROSITE" id="PS51112">
    <property type="entry name" value="AMMECR1"/>
    <property type="match status" value="1"/>
</dbReference>
<reference evidence="2 3" key="1">
    <citation type="submission" date="2024-04" db="EMBL/GenBank/DDBJ databases">
        <title>Defined microbial consortia suppress multidrug-resistant proinflammatory Enterobacteriaceae via ecological control.</title>
        <authorList>
            <person name="Furuichi M."/>
            <person name="Kawaguchi T."/>
            <person name="Pust M."/>
            <person name="Yasuma K."/>
            <person name="Plichta D."/>
            <person name="Hasegawa N."/>
            <person name="Ohya T."/>
            <person name="Bhattarai S."/>
            <person name="Sasajima S."/>
            <person name="Aoto Y."/>
            <person name="Tuganbaev T."/>
            <person name="Yaginuma M."/>
            <person name="Ueda M."/>
            <person name="Okahashi N."/>
            <person name="Amafuji K."/>
            <person name="Kiridooshi Y."/>
            <person name="Sugita K."/>
            <person name="Strazar M."/>
            <person name="Skelly A."/>
            <person name="Suda W."/>
            <person name="Hattori M."/>
            <person name="Nakamoto N."/>
            <person name="Caballero S."/>
            <person name="Norman J."/>
            <person name="Olle B."/>
            <person name="Tanoue T."/>
            <person name="Arita M."/>
            <person name="Bucci V."/>
            <person name="Atarashi K."/>
            <person name="Xavier R."/>
            <person name="Honda K."/>
        </authorList>
    </citation>
    <scope>NUCLEOTIDE SEQUENCE [LARGE SCALE GENOMIC DNA]</scope>
    <source>
        <strain evidence="3">k34-0107-D12</strain>
    </source>
</reference>
<keyword evidence="3" id="KW-1185">Reference proteome</keyword>
<dbReference type="Gene3D" id="3.40.830.10">
    <property type="entry name" value="LigB-like"/>
    <property type="match status" value="1"/>
</dbReference>
<dbReference type="Pfam" id="PF02900">
    <property type="entry name" value="LigB"/>
    <property type="match status" value="1"/>
</dbReference>
<dbReference type="SUPFAM" id="SSF53213">
    <property type="entry name" value="LigB-like"/>
    <property type="match status" value="1"/>
</dbReference>
<dbReference type="Pfam" id="PF01871">
    <property type="entry name" value="AMMECR1"/>
    <property type="match status" value="1"/>
</dbReference>
<sequence>MSIRGAVMVPHPPLIIPEVGRGQEKGISATTAAYEKAAQHVAKLCPDTVVVTTPHTVMYADYFHISPGRGASGDFGQFRAKEIRMDAEYDSELRSYLCRLLDRDGFMAGTRGERDSRLDHGAMIPLYFLKKQNVRCKVLRIGLSGQSLEAHYRLGQYISRAADALHRNVVMIASGDLSHKLLESGPYGYQKEGPEYDERIMQVMGTGNFGDLLEFGEEFCEKAAECGHRSFVIMAGALDGKAVNVRRLSYEGPFGVGYGICTYEVSGTDEKRHFLSQYEEIQRRKLESMRASEDAYVKLARKSLETYVKTGRKTAVLENLPEELRSGRAGVFVSLKLHGRLRGCIGTISPVTDSIAEEIVENAVSAGCRDPRFSPVREEELDRLVYSVDVLGETEEIASPEELDVKEYGVIVSKGRKRGLLLPNLEGVDTVEEQISIAMQKAGIDHMEEGIKLERFRVTRHK</sequence>
<protein>
    <submittedName>
        <fullName evidence="2">AmmeMemoRadiSam system protein A</fullName>
    </submittedName>
</protein>
<feature type="domain" description="AMMECR1" evidence="1">
    <location>
        <begin position="291"/>
        <end position="462"/>
    </location>
</feature>
<name>A0ABQ0BTY4_9FIRM</name>
<dbReference type="InterPro" id="IPR036071">
    <property type="entry name" value="AMMECR1_dom_sf"/>
</dbReference>
<accession>A0ABQ0BTY4</accession>
<dbReference type="InterPro" id="IPR023473">
    <property type="entry name" value="AMMECR1"/>
</dbReference>
<dbReference type="EMBL" id="BAABZQ010000001">
    <property type="protein sequence ID" value="GAA6499882.1"/>
    <property type="molecule type" value="Genomic_DNA"/>
</dbReference>